<evidence type="ECO:0000313" key="5">
    <source>
        <dbReference type="Proteomes" id="UP001244564"/>
    </source>
</evidence>
<name>A0A2X0XM34_9BACI</name>
<dbReference type="Proteomes" id="UP000251431">
    <property type="component" value="Unassembled WGS sequence"/>
</dbReference>
<dbReference type="PANTHER" id="PTHR31302">
    <property type="entry name" value="TRANSMEMBRANE PROTEIN WITH METALLOPHOSPHOESTERASE DOMAIN-RELATED"/>
    <property type="match status" value="1"/>
</dbReference>
<reference evidence="2 4" key="1">
    <citation type="submission" date="2018-06" db="EMBL/GenBank/DDBJ databases">
        <authorList>
            <consortium name="Pathogen Informatics"/>
            <person name="Doyle S."/>
        </authorList>
    </citation>
    <scope>NUCLEOTIDE SEQUENCE [LARGE SCALE GENOMIC DNA]</scope>
    <source>
        <strain evidence="2 4">NCTC7582</strain>
    </source>
</reference>
<dbReference type="Proteomes" id="UP001244564">
    <property type="component" value="Chromosome"/>
</dbReference>
<dbReference type="AlphaFoldDB" id="A0A2X0XM34"/>
<proteinExistence type="predicted"/>
<dbReference type="EMBL" id="UAQE01000001">
    <property type="protein sequence ID" value="SPU00215.1"/>
    <property type="molecule type" value="Genomic_DNA"/>
</dbReference>
<sequence>MLYLGLFLLVVIAPPLYMWKVAHENNVLSHQLSLQGEQEKVRLFFISDVHLRKISKKMIAQLQGHHFDAVIIGGDFADSRTPIDRIHENLSLLTSLGPTYFIWGNNDREIGEERLKDILQAYHVQIIVNDAVQLPLKNSFWLSAIEDTTVKEYSFEKAFAKIGDQDLVVFIAHNPEVFAKVRAKYRADLMMGGHLHGGQIRFGPYGVHPNGSYRRRDGVMTLVSNGYGTTLVPFRFGAKPQCHIIDIDISSK</sequence>
<dbReference type="InterPro" id="IPR051158">
    <property type="entry name" value="Metallophosphoesterase_sf"/>
</dbReference>
<evidence type="ECO:0000313" key="4">
    <source>
        <dbReference type="Proteomes" id="UP000251431"/>
    </source>
</evidence>
<dbReference type="GO" id="GO:0009245">
    <property type="term" value="P:lipid A biosynthetic process"/>
    <property type="evidence" value="ECO:0007669"/>
    <property type="project" value="TreeGrafter"/>
</dbReference>
<dbReference type="GO" id="GO:0008758">
    <property type="term" value="F:UDP-2,3-diacylglucosamine hydrolase activity"/>
    <property type="evidence" value="ECO:0007669"/>
    <property type="project" value="TreeGrafter"/>
</dbReference>
<dbReference type="GO" id="GO:0016020">
    <property type="term" value="C:membrane"/>
    <property type="evidence" value="ECO:0007669"/>
    <property type="project" value="GOC"/>
</dbReference>
<dbReference type="EMBL" id="CP122283">
    <property type="protein sequence ID" value="WGF38375.1"/>
    <property type="molecule type" value="Genomic_DNA"/>
</dbReference>
<dbReference type="STRING" id="1421.A2J09_03075"/>
<organism evidence="2 4">
    <name type="scientific">Lysinibacillus capsici</name>
    <dbReference type="NCBI Taxonomy" id="2115968"/>
    <lineage>
        <taxon>Bacteria</taxon>
        <taxon>Bacillati</taxon>
        <taxon>Bacillota</taxon>
        <taxon>Bacilli</taxon>
        <taxon>Bacillales</taxon>
        <taxon>Bacillaceae</taxon>
        <taxon>Lysinibacillus</taxon>
    </lineage>
</organism>
<gene>
    <name evidence="2" type="ORF">NCTC7582_03097</name>
    <name evidence="3" type="ORF">QBO96_22080</name>
</gene>
<dbReference type="InterPro" id="IPR029052">
    <property type="entry name" value="Metallo-depent_PP-like"/>
</dbReference>
<dbReference type="Pfam" id="PF00149">
    <property type="entry name" value="Metallophos"/>
    <property type="match status" value="1"/>
</dbReference>
<dbReference type="PANTHER" id="PTHR31302:SF32">
    <property type="entry name" value="PHOSPHOESTERASE"/>
    <property type="match status" value="1"/>
</dbReference>
<dbReference type="Gene3D" id="3.60.21.10">
    <property type="match status" value="1"/>
</dbReference>
<accession>A0A2X0XM34</accession>
<protein>
    <submittedName>
        <fullName evidence="2">Hydrolase</fullName>
    </submittedName>
    <submittedName>
        <fullName evidence="3">Metallophosphoesterase family protein</fullName>
    </submittedName>
</protein>
<dbReference type="InterPro" id="IPR004843">
    <property type="entry name" value="Calcineurin-like_PHP"/>
</dbReference>
<evidence type="ECO:0000313" key="3">
    <source>
        <dbReference type="EMBL" id="WGF38375.1"/>
    </source>
</evidence>
<dbReference type="RefSeq" id="WP_103117713.1">
    <property type="nucleotide sequence ID" value="NZ_CP122283.1"/>
</dbReference>
<reference evidence="3 5" key="2">
    <citation type="submission" date="2023-04" db="EMBL/GenBank/DDBJ databases">
        <title>Genomic of Lysinibacillus capsici TSBLM.</title>
        <authorList>
            <person name="Hu X.S."/>
            <person name="Yu C.H."/>
        </authorList>
    </citation>
    <scope>NUCLEOTIDE SEQUENCE [LARGE SCALE GENOMIC DNA]</scope>
    <source>
        <strain evidence="3 5">TSBLM</strain>
    </source>
</reference>
<evidence type="ECO:0000313" key="2">
    <source>
        <dbReference type="EMBL" id="SPU00215.1"/>
    </source>
</evidence>
<evidence type="ECO:0000259" key="1">
    <source>
        <dbReference type="Pfam" id="PF00149"/>
    </source>
</evidence>
<keyword evidence="5" id="KW-1185">Reference proteome</keyword>
<feature type="domain" description="Calcineurin-like phosphoesterase" evidence="1">
    <location>
        <begin position="42"/>
        <end position="197"/>
    </location>
</feature>
<dbReference type="SUPFAM" id="SSF56300">
    <property type="entry name" value="Metallo-dependent phosphatases"/>
    <property type="match status" value="1"/>
</dbReference>
<keyword evidence="2" id="KW-0378">Hydrolase</keyword>